<protein>
    <submittedName>
        <fullName evidence="2">Uncharacterized protein</fullName>
    </submittedName>
</protein>
<keyword evidence="1" id="KW-0812">Transmembrane</keyword>
<keyword evidence="1" id="KW-0472">Membrane</keyword>
<reference evidence="3" key="1">
    <citation type="submission" date="2015-11" db="EMBL/GenBank/DDBJ databases">
        <title>Complete genome sequence of a polyethylene glycol-degrading strain Sphingopyxis terrae strain 203-1 (NBRC 15098).</title>
        <authorList>
            <person name="Yoshiyuki O."/>
            <person name="Shouta N."/>
            <person name="Nagata Y."/>
            <person name="Numata M."/>
            <person name="Tsuchikane K."/>
            <person name="Hosoyama A."/>
            <person name="Yamazoe A."/>
            <person name="Tsuda M."/>
            <person name="Fujita N."/>
            <person name="Kawai F."/>
        </authorList>
    </citation>
    <scope>NUCLEOTIDE SEQUENCE [LARGE SCALE GENOMIC DNA]</scope>
    <source>
        <strain evidence="3">203-1</strain>
    </source>
</reference>
<gene>
    <name evidence="2" type="ORF">AOA14_17250</name>
</gene>
<feature type="transmembrane region" description="Helical" evidence="1">
    <location>
        <begin position="55"/>
        <end position="79"/>
    </location>
</feature>
<proteinExistence type="predicted"/>
<accession>A0A142W2Q3</accession>
<dbReference type="RefSeq" id="WP_062902691.1">
    <property type="nucleotide sequence ID" value="NZ_CP013342.1"/>
</dbReference>
<dbReference type="AlphaFoldDB" id="A0A142W2Q3"/>
<keyword evidence="1" id="KW-1133">Transmembrane helix</keyword>
<sequence length="92" mass="10497">MSIRIITIAILAAPAALLLLLKLFPNLILFALHQLYYAPLGSWIGLPFFRPDSEIVFEVLWPGRMLAIATYSGMIWLFWLARMKLFQSGDTK</sequence>
<name>A0A142W2Q3_9SPHN</name>
<evidence type="ECO:0000256" key="1">
    <source>
        <dbReference type="SAM" id="Phobius"/>
    </source>
</evidence>
<dbReference type="KEGG" id="ster:AOA14_17250"/>
<evidence type="ECO:0000313" key="3">
    <source>
        <dbReference type="Proteomes" id="UP000076234"/>
    </source>
</evidence>
<dbReference type="EMBL" id="CP013342">
    <property type="protein sequence ID" value="AMU96350.1"/>
    <property type="molecule type" value="Genomic_DNA"/>
</dbReference>
<evidence type="ECO:0000313" key="2">
    <source>
        <dbReference type="EMBL" id="AMU96350.1"/>
    </source>
</evidence>
<reference evidence="2 3" key="2">
    <citation type="journal article" date="2016" name="Genome Announc.">
        <title>Complete Genome Sequence of Sphingopyxis terrae Strain 203-1 (NBRC 111660), a Polyethylene Glycol Degrader.</title>
        <authorList>
            <person name="Ohtsubo Y."/>
            <person name="Nonoyama S."/>
            <person name="Nagata Y."/>
            <person name="Numata M."/>
            <person name="Tsuchikane K."/>
            <person name="Hosoyama A."/>
            <person name="Yamazoe A."/>
            <person name="Tsuda M."/>
            <person name="Fujita N."/>
            <person name="Kawai F."/>
        </authorList>
    </citation>
    <scope>NUCLEOTIDE SEQUENCE [LARGE SCALE GENOMIC DNA]</scope>
    <source>
        <strain evidence="2 3">203-1</strain>
    </source>
</reference>
<dbReference type="Proteomes" id="UP000076234">
    <property type="component" value="Chromosome"/>
</dbReference>
<organism evidence="2 3">
    <name type="scientific">Sphingopyxis terrae subsp. terrae NBRC 15098</name>
    <dbReference type="NCBI Taxonomy" id="1219058"/>
    <lineage>
        <taxon>Bacteria</taxon>
        <taxon>Pseudomonadati</taxon>
        <taxon>Pseudomonadota</taxon>
        <taxon>Alphaproteobacteria</taxon>
        <taxon>Sphingomonadales</taxon>
        <taxon>Sphingomonadaceae</taxon>
        <taxon>Sphingopyxis</taxon>
    </lineage>
</organism>